<dbReference type="GeneID" id="63737208"/>
<dbReference type="OrthoDB" id="2362330at2759"/>
<organism evidence="2 3">
    <name type="scientific">Metarhizium album (strain ARSEF 1941)</name>
    <dbReference type="NCBI Taxonomy" id="1081103"/>
    <lineage>
        <taxon>Eukaryota</taxon>
        <taxon>Fungi</taxon>
        <taxon>Dikarya</taxon>
        <taxon>Ascomycota</taxon>
        <taxon>Pezizomycotina</taxon>
        <taxon>Sordariomycetes</taxon>
        <taxon>Hypocreomycetidae</taxon>
        <taxon>Hypocreales</taxon>
        <taxon>Clavicipitaceae</taxon>
        <taxon>Metarhizium</taxon>
    </lineage>
</organism>
<feature type="signal peptide" evidence="1">
    <location>
        <begin position="1"/>
        <end position="17"/>
    </location>
</feature>
<keyword evidence="3" id="KW-1185">Reference proteome</keyword>
<dbReference type="Proteomes" id="UP000030816">
    <property type="component" value="Unassembled WGS sequence"/>
</dbReference>
<dbReference type="AlphaFoldDB" id="A0A0B2X1R1"/>
<evidence type="ECO:0000313" key="3">
    <source>
        <dbReference type="Proteomes" id="UP000030816"/>
    </source>
</evidence>
<dbReference type="EMBL" id="AZHE01000005">
    <property type="protein sequence ID" value="KHN99055.1"/>
    <property type="molecule type" value="Genomic_DNA"/>
</dbReference>
<evidence type="ECO:0008006" key="4">
    <source>
        <dbReference type="Google" id="ProtNLM"/>
    </source>
</evidence>
<reference evidence="2 3" key="1">
    <citation type="journal article" date="2014" name="Proc. Natl. Acad. Sci. U.S.A.">
        <title>Trajectory and genomic determinants of fungal-pathogen speciation and host adaptation.</title>
        <authorList>
            <person name="Hu X."/>
            <person name="Xiao G."/>
            <person name="Zheng P."/>
            <person name="Shang Y."/>
            <person name="Su Y."/>
            <person name="Zhang X."/>
            <person name="Liu X."/>
            <person name="Zhan S."/>
            <person name="St Leger R.J."/>
            <person name="Wang C."/>
        </authorList>
    </citation>
    <scope>NUCLEOTIDE SEQUENCE [LARGE SCALE GENOMIC DNA]</scope>
    <source>
        <strain evidence="2 3">ARSEF 1941</strain>
    </source>
</reference>
<comment type="caution">
    <text evidence="2">The sequence shown here is derived from an EMBL/GenBank/DDBJ whole genome shotgun (WGS) entry which is preliminary data.</text>
</comment>
<evidence type="ECO:0000313" key="2">
    <source>
        <dbReference type="EMBL" id="KHN99055.1"/>
    </source>
</evidence>
<dbReference type="Gene3D" id="3.20.20.80">
    <property type="entry name" value="Glycosidases"/>
    <property type="match status" value="1"/>
</dbReference>
<dbReference type="HOGENOM" id="CLU_058252_0_0_1"/>
<dbReference type="SUPFAM" id="SSF51445">
    <property type="entry name" value="(Trans)glycosidases"/>
    <property type="match status" value="1"/>
</dbReference>
<name>A0A0B2X1R1_METAS</name>
<dbReference type="InterPro" id="IPR017853">
    <property type="entry name" value="GH"/>
</dbReference>
<feature type="chain" id="PRO_5002096313" description="Glycoside hydrolase, superfamily" evidence="1">
    <location>
        <begin position="18"/>
        <end position="319"/>
    </location>
</feature>
<proteinExistence type="predicted"/>
<evidence type="ECO:0000256" key="1">
    <source>
        <dbReference type="SAM" id="SignalP"/>
    </source>
</evidence>
<accession>A0A0B2X1R1</accession>
<sequence>MHLTLLPLTSLAASAAAAATSSRDASRPQHWLYSSQVDELALKLLDNPALVGVQALYSWKSLEPRQDEYDFSAIKSDIARVGEKGKRFWVQLQDRSFSPANDPVPEYMHAAQYNNGSAPTCDGETCDTDFKIDGWAAQQWNPEVRKRYQALLGALARELDGDIVGLNLPETAITVNQGDYNFTSEAYFRGQLENAAYAAKAFGDSYVVQYVNFWPDGWNDANGYLSRSFEFYARHQVGVGGPDLIPFKAAQVDNSYPFIAEYHDRVPISVVAVQEPDLDEVNPRTGMKFTKQEFVDYADNVLKVRIIFWATASPWLKSS</sequence>
<dbReference type="RefSeq" id="XP_040680121.1">
    <property type="nucleotide sequence ID" value="XM_040821552.1"/>
</dbReference>
<protein>
    <recommendedName>
        <fullName evidence="4">Glycoside hydrolase, superfamily</fullName>
    </recommendedName>
</protein>
<keyword evidence="1" id="KW-0732">Signal</keyword>
<gene>
    <name evidence="2" type="ORF">MAM_02753</name>
</gene>